<dbReference type="Proteomes" id="UP000009226">
    <property type="component" value="Chromosome"/>
</dbReference>
<keyword evidence="6" id="KW-0282">Flagellum</keyword>
<dbReference type="eggNOG" id="COG1344">
    <property type="taxonomic scope" value="Bacteria"/>
</dbReference>
<proteinExistence type="inferred from homology"/>
<reference evidence="6 7" key="1">
    <citation type="submission" date="2011-05" db="EMBL/GenBank/DDBJ databases">
        <title>Complete sequence of Desulfotomaculum carboxydivorans CO-1-SRB.</title>
        <authorList>
            <consortium name="US DOE Joint Genome Institute"/>
            <person name="Lucas S."/>
            <person name="Han J."/>
            <person name="Lapidus A."/>
            <person name="Cheng J.-F."/>
            <person name="Goodwin L."/>
            <person name="Pitluck S."/>
            <person name="Peters L."/>
            <person name="Mikhailova N."/>
            <person name="Lu M."/>
            <person name="Han C."/>
            <person name="Tapia R."/>
            <person name="Land M."/>
            <person name="Hauser L."/>
            <person name="Kyrpides N."/>
            <person name="Ivanova N."/>
            <person name="Pagani I."/>
            <person name="Stams A."/>
            <person name="Plugge C."/>
            <person name="Muyzer G."/>
            <person name="Kuever J."/>
            <person name="Parshina S."/>
            <person name="Ivanova A."/>
            <person name="Nazina T."/>
            <person name="Woyke T."/>
        </authorList>
    </citation>
    <scope>NUCLEOTIDE SEQUENCE [LARGE SCALE GENOMIC DNA]</scope>
    <source>
        <strain evidence="7">DSM 14880 / VKM B-2319 / CO-1-SRB</strain>
    </source>
</reference>
<dbReference type="PANTHER" id="PTHR42792:SF1">
    <property type="entry name" value="FLAGELLAR HOOK-ASSOCIATED PROTEIN 3"/>
    <property type="match status" value="1"/>
</dbReference>
<dbReference type="STRING" id="868595.Desca_1827"/>
<keyword evidence="7" id="KW-1185">Reference proteome</keyword>
<accession>F6B8A8</accession>
<keyword evidence="3" id="KW-0975">Bacterial flagellum</keyword>
<dbReference type="AlphaFoldDB" id="F6B8A8"/>
<evidence type="ECO:0000259" key="5">
    <source>
        <dbReference type="Pfam" id="PF00700"/>
    </source>
</evidence>
<evidence type="ECO:0000256" key="3">
    <source>
        <dbReference type="ARBA" id="ARBA00023143"/>
    </source>
</evidence>
<feature type="domain" description="Flagellin N-terminal" evidence="4">
    <location>
        <begin position="4"/>
        <end position="140"/>
    </location>
</feature>
<keyword evidence="6" id="KW-0969">Cilium</keyword>
<dbReference type="RefSeq" id="WP_013810400.1">
    <property type="nucleotide sequence ID" value="NC_015565.1"/>
</dbReference>
<comment type="subcellular location">
    <subcellularLocation>
        <location evidence="1">Bacterial flagellum</location>
    </subcellularLocation>
</comment>
<keyword evidence="6" id="KW-0966">Cell projection</keyword>
<feature type="domain" description="Flagellin C-terminal" evidence="5">
    <location>
        <begin position="225"/>
        <end position="306"/>
    </location>
</feature>
<gene>
    <name evidence="6" type="ordered locus">Desca_1827</name>
</gene>
<dbReference type="GO" id="GO:0005198">
    <property type="term" value="F:structural molecule activity"/>
    <property type="evidence" value="ECO:0007669"/>
    <property type="project" value="InterPro"/>
</dbReference>
<evidence type="ECO:0000313" key="6">
    <source>
        <dbReference type="EMBL" id="AEF94672.1"/>
    </source>
</evidence>
<comment type="similarity">
    <text evidence="2">Belongs to the bacterial flagellin family.</text>
</comment>
<evidence type="ECO:0000259" key="4">
    <source>
        <dbReference type="Pfam" id="PF00669"/>
    </source>
</evidence>
<dbReference type="Pfam" id="PF00700">
    <property type="entry name" value="Flagellin_C"/>
    <property type="match status" value="1"/>
</dbReference>
<dbReference type="InterPro" id="IPR013384">
    <property type="entry name" value="Flagell_FlgL"/>
</dbReference>
<dbReference type="Gene3D" id="1.20.1330.10">
    <property type="entry name" value="f41 fragment of flagellin, N-terminal domain"/>
    <property type="match status" value="1"/>
</dbReference>
<dbReference type="GO" id="GO:0009424">
    <property type="term" value="C:bacterial-type flagellum hook"/>
    <property type="evidence" value="ECO:0007669"/>
    <property type="project" value="InterPro"/>
</dbReference>
<dbReference type="NCBIfam" id="TIGR02550">
    <property type="entry name" value="flagell_flgL"/>
    <property type="match status" value="1"/>
</dbReference>
<dbReference type="HOGENOM" id="CLU_024437_2_0_9"/>
<dbReference type="InterPro" id="IPR001492">
    <property type="entry name" value="Flagellin"/>
</dbReference>
<dbReference type="EMBL" id="CP002736">
    <property type="protein sequence ID" value="AEF94672.1"/>
    <property type="molecule type" value="Genomic_DNA"/>
</dbReference>
<dbReference type="SUPFAM" id="SSF64518">
    <property type="entry name" value="Phase 1 flagellin"/>
    <property type="match status" value="1"/>
</dbReference>
<dbReference type="InterPro" id="IPR046358">
    <property type="entry name" value="Flagellin_C"/>
</dbReference>
<dbReference type="Pfam" id="PF00669">
    <property type="entry name" value="Flagellin_N"/>
    <property type="match status" value="1"/>
</dbReference>
<evidence type="ECO:0000256" key="2">
    <source>
        <dbReference type="ARBA" id="ARBA00005709"/>
    </source>
</evidence>
<dbReference type="InterPro" id="IPR001029">
    <property type="entry name" value="Flagellin_N"/>
</dbReference>
<dbReference type="KEGG" id="dca:Desca_1827"/>
<name>F6B8A8_DESCC</name>
<dbReference type="PANTHER" id="PTHR42792">
    <property type="entry name" value="FLAGELLIN"/>
    <property type="match status" value="1"/>
</dbReference>
<sequence>MLRVSNILMANNMANYIQKNLQRSAKSQEQISTGKTIIRPSDNPSEISHLMAVNATIAGNEQYARNIQDGLAYLNQSDTALDTVGKYLQDAKTLALQAANGTLTDADREHIKEQVDKIIDAVKDIANSSLGGKYLFAGTKNDLPPFRRVDLPDGTTEIHYDGNEQPVTREILFQAPYEVTSAGAGANGVFGNLSGTKVIGGPFAALINLKKNLEPGGDINQSLTELDNAHDAILTKRVGVGARTRHLEAVKEQLEDQEVRLKSVLVDIQGADIAKLTIEVAQNQLVHQASLMTASNLLNTSLLQYLK</sequence>
<protein>
    <submittedName>
        <fullName evidence="6">Flagellar hook-associated protein 3</fullName>
    </submittedName>
</protein>
<evidence type="ECO:0000256" key="1">
    <source>
        <dbReference type="ARBA" id="ARBA00004365"/>
    </source>
</evidence>
<dbReference type="GO" id="GO:0071973">
    <property type="term" value="P:bacterial-type flagellum-dependent cell motility"/>
    <property type="evidence" value="ECO:0007669"/>
    <property type="project" value="InterPro"/>
</dbReference>
<evidence type="ECO:0000313" key="7">
    <source>
        <dbReference type="Proteomes" id="UP000009226"/>
    </source>
</evidence>
<organism evidence="6 7">
    <name type="scientific">Desulfotomaculum nigrificans (strain DSM 14880 / VKM B-2319 / CO-1-SRB)</name>
    <name type="common">Desulfotomaculum carboxydivorans</name>
    <dbReference type="NCBI Taxonomy" id="868595"/>
    <lineage>
        <taxon>Bacteria</taxon>
        <taxon>Bacillati</taxon>
        <taxon>Bacillota</taxon>
        <taxon>Clostridia</taxon>
        <taxon>Eubacteriales</taxon>
        <taxon>Desulfotomaculaceae</taxon>
        <taxon>Desulfotomaculum</taxon>
    </lineage>
</organism>